<dbReference type="PANTHER" id="PTHR43404">
    <property type="entry name" value="LIPOPOLYSACCHARIDE CHOLINEPHOSPHOTRANSFERASE LICD"/>
    <property type="match status" value="1"/>
</dbReference>
<dbReference type="Proteomes" id="UP000050833">
    <property type="component" value="Unassembled WGS sequence"/>
</dbReference>
<dbReference type="AlphaFoldDB" id="A0AAW3JPH4"/>
<dbReference type="PANTHER" id="PTHR43404:SF2">
    <property type="entry name" value="LIPOPOLYSACCHARIDE CHOLINEPHOSPHOTRANSFERASE LICD"/>
    <property type="match status" value="1"/>
</dbReference>
<dbReference type="GO" id="GO:0009100">
    <property type="term" value="P:glycoprotein metabolic process"/>
    <property type="evidence" value="ECO:0007669"/>
    <property type="project" value="UniProtKB-ARBA"/>
</dbReference>
<dbReference type="Pfam" id="PF04991">
    <property type="entry name" value="LicD"/>
    <property type="match status" value="1"/>
</dbReference>
<evidence type="ECO:0000313" key="3">
    <source>
        <dbReference type="Proteomes" id="UP000050833"/>
    </source>
</evidence>
<dbReference type="InterPro" id="IPR007074">
    <property type="entry name" value="LicD/FKTN/FKRP_NTP_transf"/>
</dbReference>
<name>A0AAW3JPH4_9FIRM</name>
<organism evidence="2 3">
    <name type="scientific">Butyribacter intestini</name>
    <dbReference type="NCBI Taxonomy" id="1703332"/>
    <lineage>
        <taxon>Bacteria</taxon>
        <taxon>Bacillati</taxon>
        <taxon>Bacillota</taxon>
        <taxon>Clostridia</taxon>
        <taxon>Lachnospirales</taxon>
        <taxon>Lachnospiraceae</taxon>
        <taxon>Butyribacter</taxon>
    </lineage>
</organism>
<dbReference type="InterPro" id="IPR052942">
    <property type="entry name" value="LPS_cholinephosphotransferase"/>
</dbReference>
<keyword evidence="3" id="KW-1185">Reference proteome</keyword>
<gene>
    <name evidence="2" type="ORF">APZ18_13545</name>
</gene>
<accession>A0AAW3JPH4</accession>
<feature type="domain" description="LicD/FKTN/FKRP nucleotidyltransferase" evidence="1">
    <location>
        <begin position="157"/>
        <end position="371"/>
    </location>
</feature>
<protein>
    <recommendedName>
        <fullName evidence="1">LicD/FKTN/FKRP nucleotidyltransferase domain-containing protein</fullName>
    </recommendedName>
</protein>
<evidence type="ECO:0000313" key="2">
    <source>
        <dbReference type="EMBL" id="KQC84327.1"/>
    </source>
</evidence>
<comment type="caution">
    <text evidence="2">The sequence shown here is derived from an EMBL/GenBank/DDBJ whole genome shotgun (WGS) entry which is preliminary data.</text>
</comment>
<reference evidence="2 3" key="1">
    <citation type="submission" date="2015-10" db="EMBL/GenBank/DDBJ databases">
        <title>Butyribacter intestini gen. nov., sp. nov., a butyric acid-producing bacterium of the family Lachnospiraceae isolated from the human faeces.</title>
        <authorList>
            <person name="Zou Y."/>
            <person name="Xue W."/>
            <person name="Luo G."/>
            <person name="Lv M."/>
        </authorList>
    </citation>
    <scope>NUCLEOTIDE SEQUENCE [LARGE SCALE GENOMIC DNA]</scope>
    <source>
        <strain evidence="2 3">TF01-11</strain>
    </source>
</reference>
<evidence type="ECO:0000259" key="1">
    <source>
        <dbReference type="Pfam" id="PF04991"/>
    </source>
</evidence>
<dbReference type="RefSeq" id="WP_055945874.1">
    <property type="nucleotide sequence ID" value="NZ_JAQDCV010000003.1"/>
</dbReference>
<sequence length="392" mass="46753">MEFKTCAEFAFSNLEKKIKEFNLFKKKIYIYQYSSPAKLFITYLLEKQINIIAIVDIRNDKLDKKFLGIPVIDIKEFETKIDDDSVLLCERGQYEKCILDIKYSSKNRIIKKIISIDVYNYKAKEDCLEWKDSYHNIELKEVHDEMLDILKWFHEFCEDNNLYYVLYSGSLIGAIRHGGIIPWDDDIDVIMPAGDYLKCCKMLSGIKKYEFKSIFSENNHPFISTISKLTSKHYRYEERNFPLRVDMGIGMDIWPLGGVPENEDKQLEFSQELENIGNEWKQKVVIPYGTMEYKKELYEYMVNKIKDAIKRYDIKNSRYVSCVYCGTFGFNGNKSRVMLKEDYLERKLAKFEQYNFWIPKGYDKILRTDYGDYMEIPSIEKKLDKKIKVYYR</sequence>
<dbReference type="EMBL" id="LLKB01000006">
    <property type="protein sequence ID" value="KQC84327.1"/>
    <property type="molecule type" value="Genomic_DNA"/>
</dbReference>
<proteinExistence type="predicted"/>